<proteinExistence type="predicted"/>
<dbReference type="InterPro" id="IPR025635">
    <property type="entry name" value="DUF4293"/>
</dbReference>
<keyword evidence="1" id="KW-0812">Transmembrane</keyword>
<dbReference type="EMBL" id="JAOYOD010000001">
    <property type="protein sequence ID" value="MCV9387162.1"/>
    <property type="molecule type" value="Genomic_DNA"/>
</dbReference>
<keyword evidence="1" id="KW-1133">Transmembrane helix</keyword>
<comment type="caution">
    <text evidence="2">The sequence shown here is derived from an EMBL/GenBank/DDBJ whole genome shotgun (WGS) entry which is preliminary data.</text>
</comment>
<sequence length="163" mass="18491">MIQRIQSVFLLFTAISLVVLVFYPLWNKVDAEKSEVLTLTALEMTHVKVDIDTGEEQVIAQKPTYYIAAVALLAACVALFSIFKFNNRLLQIKLGALNSLLMAIALGLAVYLIFQGEKQILPMEQGNYLFGFYMFVSAMMFNALANRFIRKDEQLVRSADRLR</sequence>
<dbReference type="RefSeq" id="WP_264137989.1">
    <property type="nucleotide sequence ID" value="NZ_JAOYOD010000001.1"/>
</dbReference>
<keyword evidence="1" id="KW-0472">Membrane</keyword>
<reference evidence="2 3" key="1">
    <citation type="submission" date="2022-10" db="EMBL/GenBank/DDBJ databases">
        <title>Comparative genomics and taxonomic characterization of three novel marine species of genus Reichenbachiella exhibiting antioxidant and polysaccharide degradation activities.</title>
        <authorList>
            <person name="Muhammad N."/>
            <person name="Lee Y.-J."/>
            <person name="Ko J."/>
            <person name="Kim S.-G."/>
        </authorList>
    </citation>
    <scope>NUCLEOTIDE SEQUENCE [LARGE SCALE GENOMIC DNA]</scope>
    <source>
        <strain evidence="2 3">ABR2-5</strain>
    </source>
</reference>
<feature type="transmembrane region" description="Helical" evidence="1">
    <location>
        <begin position="65"/>
        <end position="83"/>
    </location>
</feature>
<dbReference type="Pfam" id="PF14126">
    <property type="entry name" value="DUF4293"/>
    <property type="match status" value="1"/>
</dbReference>
<feature type="transmembrane region" description="Helical" evidence="1">
    <location>
        <begin position="126"/>
        <end position="145"/>
    </location>
</feature>
<accession>A0ABT3CTY6</accession>
<evidence type="ECO:0000256" key="1">
    <source>
        <dbReference type="SAM" id="Phobius"/>
    </source>
</evidence>
<feature type="transmembrane region" description="Helical" evidence="1">
    <location>
        <begin position="95"/>
        <end position="114"/>
    </location>
</feature>
<name>A0ABT3CTY6_9BACT</name>
<keyword evidence="3" id="KW-1185">Reference proteome</keyword>
<protein>
    <submittedName>
        <fullName evidence="2">DUF4293 domain-containing protein</fullName>
    </submittedName>
</protein>
<dbReference type="Proteomes" id="UP001300692">
    <property type="component" value="Unassembled WGS sequence"/>
</dbReference>
<organism evidence="2 3">
    <name type="scientific">Reichenbachiella ulvae</name>
    <dbReference type="NCBI Taxonomy" id="2980104"/>
    <lineage>
        <taxon>Bacteria</taxon>
        <taxon>Pseudomonadati</taxon>
        <taxon>Bacteroidota</taxon>
        <taxon>Cytophagia</taxon>
        <taxon>Cytophagales</taxon>
        <taxon>Reichenbachiellaceae</taxon>
        <taxon>Reichenbachiella</taxon>
    </lineage>
</organism>
<gene>
    <name evidence="2" type="ORF">N7U62_10840</name>
</gene>
<feature type="transmembrane region" description="Helical" evidence="1">
    <location>
        <begin position="7"/>
        <end position="26"/>
    </location>
</feature>
<evidence type="ECO:0000313" key="3">
    <source>
        <dbReference type="Proteomes" id="UP001300692"/>
    </source>
</evidence>
<evidence type="ECO:0000313" key="2">
    <source>
        <dbReference type="EMBL" id="MCV9387162.1"/>
    </source>
</evidence>